<dbReference type="InterPro" id="IPR000086">
    <property type="entry name" value="NUDIX_hydrolase_dom"/>
</dbReference>
<protein>
    <submittedName>
        <fullName evidence="3">NUDIX hydrolase</fullName>
    </submittedName>
</protein>
<dbReference type="AlphaFoldDB" id="A0A3E2VVG6"/>
<evidence type="ECO:0000259" key="2">
    <source>
        <dbReference type="PROSITE" id="PS51462"/>
    </source>
</evidence>
<sequence length="201" mass="23271">MMMKQPVNAKGQTEEEFLKTYDASRYPCPALSVDMLIFSKYENQLKLLLIRRKNHPYIQQWALPGGFLDIEEDILDAAYRELKEETSIERDQVQLYQLHTYGAVHRDPRMRVISVAHVALIHQEVQVAAKDDAEDAAWFEVQIKDETLTLSHAQHHMQYHTKTARSIDPKQESLAFDHIQMILDALHSLKLLPIASHTTLL</sequence>
<dbReference type="Gene3D" id="3.90.79.10">
    <property type="entry name" value="Nucleoside Triphosphate Pyrophosphohydrolase"/>
    <property type="match status" value="1"/>
</dbReference>
<dbReference type="CDD" id="cd18873">
    <property type="entry name" value="NUDIX_NadM_like"/>
    <property type="match status" value="1"/>
</dbReference>
<gene>
    <name evidence="3" type="ORF">DXA38_12590</name>
</gene>
<dbReference type="InterPro" id="IPR015797">
    <property type="entry name" value="NUDIX_hydrolase-like_dom_sf"/>
</dbReference>
<dbReference type="PANTHER" id="PTHR43736">
    <property type="entry name" value="ADP-RIBOSE PYROPHOSPHATASE"/>
    <property type="match status" value="1"/>
</dbReference>
<evidence type="ECO:0000313" key="3">
    <source>
        <dbReference type="EMBL" id="RGC14715.1"/>
    </source>
</evidence>
<dbReference type="EMBL" id="QVEV01000018">
    <property type="protein sequence ID" value="RGC14715.1"/>
    <property type="molecule type" value="Genomic_DNA"/>
</dbReference>
<dbReference type="OrthoDB" id="9786141at2"/>
<dbReference type="PROSITE" id="PS51462">
    <property type="entry name" value="NUDIX"/>
    <property type="match status" value="1"/>
</dbReference>
<evidence type="ECO:0000256" key="1">
    <source>
        <dbReference type="ARBA" id="ARBA00005582"/>
    </source>
</evidence>
<organism evidence="3 4">
    <name type="scientific">Clostridium innocuum</name>
    <dbReference type="NCBI Taxonomy" id="1522"/>
    <lineage>
        <taxon>Bacteria</taxon>
        <taxon>Bacillati</taxon>
        <taxon>Bacillota</taxon>
        <taxon>Clostridia</taxon>
        <taxon>Eubacteriales</taxon>
        <taxon>Clostridiaceae</taxon>
        <taxon>Clostridium</taxon>
    </lineage>
</organism>
<evidence type="ECO:0000313" key="4">
    <source>
        <dbReference type="Proteomes" id="UP000260025"/>
    </source>
</evidence>
<dbReference type="PANTHER" id="PTHR43736:SF1">
    <property type="entry name" value="DIHYDRONEOPTERIN TRIPHOSPHATE DIPHOSPHATASE"/>
    <property type="match status" value="1"/>
</dbReference>
<dbReference type="Pfam" id="PF00293">
    <property type="entry name" value="NUDIX"/>
    <property type="match status" value="1"/>
</dbReference>
<dbReference type="Proteomes" id="UP000260025">
    <property type="component" value="Unassembled WGS sequence"/>
</dbReference>
<accession>A0A3E2VVG6</accession>
<reference evidence="3 4" key="1">
    <citation type="submission" date="2018-08" db="EMBL/GenBank/DDBJ databases">
        <title>A genome reference for cultivated species of the human gut microbiota.</title>
        <authorList>
            <person name="Zou Y."/>
            <person name="Xue W."/>
            <person name="Luo G."/>
        </authorList>
    </citation>
    <scope>NUCLEOTIDE SEQUENCE [LARGE SCALE GENOMIC DNA]</scope>
    <source>
        <strain evidence="3 4">OF01-2LB</strain>
    </source>
</reference>
<name>A0A3E2VVG6_CLOIN</name>
<dbReference type="SUPFAM" id="SSF55811">
    <property type="entry name" value="Nudix"/>
    <property type="match status" value="1"/>
</dbReference>
<comment type="caution">
    <text evidence="3">The sequence shown here is derived from an EMBL/GenBank/DDBJ whole genome shotgun (WGS) entry which is preliminary data.</text>
</comment>
<comment type="similarity">
    <text evidence="1">Belongs to the Nudix hydrolase family.</text>
</comment>
<proteinExistence type="inferred from homology"/>
<dbReference type="GO" id="GO:0016787">
    <property type="term" value="F:hydrolase activity"/>
    <property type="evidence" value="ECO:0007669"/>
    <property type="project" value="UniProtKB-KW"/>
</dbReference>
<feature type="domain" description="Nudix hydrolase" evidence="2">
    <location>
        <begin position="28"/>
        <end position="162"/>
    </location>
</feature>
<keyword evidence="3" id="KW-0378">Hydrolase</keyword>